<dbReference type="Gene3D" id="2.30.130.60">
    <property type="match status" value="1"/>
</dbReference>
<keyword evidence="2" id="KW-0963">Cytoplasm</keyword>
<dbReference type="CDD" id="cd02440">
    <property type="entry name" value="AdoMet_MTases"/>
    <property type="match status" value="1"/>
</dbReference>
<dbReference type="PROSITE" id="PS01153">
    <property type="entry name" value="NOL1_NOP2_SUN"/>
    <property type="match status" value="1"/>
</dbReference>
<dbReference type="PROSITE" id="PS51686">
    <property type="entry name" value="SAM_MT_RSMB_NOP"/>
    <property type="match status" value="1"/>
</dbReference>
<gene>
    <name evidence="10" type="ORF">SAMN05421730_1001201</name>
</gene>
<evidence type="ECO:0000256" key="7">
    <source>
        <dbReference type="PROSITE-ProRule" id="PRU01023"/>
    </source>
</evidence>
<keyword evidence="6 7" id="KW-0694">RNA-binding</keyword>
<evidence type="ECO:0000256" key="5">
    <source>
        <dbReference type="ARBA" id="ARBA00022691"/>
    </source>
</evidence>
<dbReference type="InterPro" id="IPR023267">
    <property type="entry name" value="RCMT"/>
</dbReference>
<feature type="active site" description="Nucleophile" evidence="7">
    <location>
        <position position="231"/>
    </location>
</feature>
<dbReference type="InterPro" id="IPR049560">
    <property type="entry name" value="MeTrfase_RsmB-F_NOP2_cat"/>
</dbReference>
<dbReference type="Pfam" id="PF17125">
    <property type="entry name" value="Methyltr_RsmF_N"/>
    <property type="match status" value="1"/>
</dbReference>
<evidence type="ECO:0000256" key="2">
    <source>
        <dbReference type="ARBA" id="ARBA00022490"/>
    </source>
</evidence>
<dbReference type="Pfam" id="PF17126">
    <property type="entry name" value="RsmF_methylt_CI"/>
    <property type="match status" value="1"/>
</dbReference>
<dbReference type="EMBL" id="FMKA01000001">
    <property type="protein sequence ID" value="SCP94965.1"/>
    <property type="molecule type" value="Genomic_DNA"/>
</dbReference>
<proteinExistence type="inferred from homology"/>
<dbReference type="Pfam" id="PF13636">
    <property type="entry name" value="Methyltranf_PUA"/>
    <property type="match status" value="1"/>
</dbReference>
<dbReference type="CDD" id="cd21147">
    <property type="entry name" value="RsmF_methylt_CTD1"/>
    <property type="match status" value="1"/>
</dbReference>
<feature type="region of interest" description="Disordered" evidence="8">
    <location>
        <begin position="312"/>
        <end position="347"/>
    </location>
</feature>
<keyword evidence="4 7" id="KW-0808">Transferase</keyword>
<comment type="caution">
    <text evidence="7">Lacks conserved residue(s) required for the propagation of feature annotation.</text>
</comment>
<dbReference type="InterPro" id="IPR031341">
    <property type="entry name" value="Methyltr_RsmF_N"/>
</dbReference>
<dbReference type="InterPro" id="IPR027391">
    <property type="entry name" value="Nol1_Nop2_Fmu_2"/>
</dbReference>
<evidence type="ECO:0000259" key="9">
    <source>
        <dbReference type="PROSITE" id="PS51686"/>
    </source>
</evidence>
<dbReference type="GO" id="GO:0001510">
    <property type="term" value="P:RNA methylation"/>
    <property type="evidence" value="ECO:0007669"/>
    <property type="project" value="InterPro"/>
</dbReference>
<dbReference type="InterPro" id="IPR018314">
    <property type="entry name" value="RsmB/NOL1/NOP2-like_CS"/>
</dbReference>
<reference evidence="10 11" key="1">
    <citation type="submission" date="2016-09" db="EMBL/GenBank/DDBJ databases">
        <authorList>
            <person name="Capua I."/>
            <person name="De Benedictis P."/>
            <person name="Joannis T."/>
            <person name="Lombin L.H."/>
            <person name="Cattoli G."/>
        </authorList>
    </citation>
    <scope>NUCLEOTIDE SEQUENCE [LARGE SCALE GENOMIC DNA]</scope>
    <source>
        <strain evidence="10 11">GluBS11</strain>
    </source>
</reference>
<evidence type="ECO:0000256" key="3">
    <source>
        <dbReference type="ARBA" id="ARBA00022603"/>
    </source>
</evidence>
<keyword evidence="5 7" id="KW-0949">S-adenosyl-L-methionine</keyword>
<feature type="binding site" evidence="7">
    <location>
        <position position="133"/>
    </location>
    <ligand>
        <name>S-adenosyl-L-methionine</name>
        <dbReference type="ChEBI" id="CHEBI:59789"/>
    </ligand>
</feature>
<name>A0A1D3TNQ3_9FIRM</name>
<evidence type="ECO:0000256" key="8">
    <source>
        <dbReference type="SAM" id="MobiDB-lite"/>
    </source>
</evidence>
<evidence type="ECO:0000313" key="10">
    <source>
        <dbReference type="EMBL" id="SCP94965.1"/>
    </source>
</evidence>
<evidence type="ECO:0000313" key="11">
    <source>
        <dbReference type="Proteomes" id="UP000199315"/>
    </source>
</evidence>
<dbReference type="GO" id="GO:0003723">
    <property type="term" value="F:RNA binding"/>
    <property type="evidence" value="ECO:0007669"/>
    <property type="project" value="UniProtKB-UniRule"/>
</dbReference>
<dbReference type="Gene3D" id="3.40.50.150">
    <property type="entry name" value="Vaccinia Virus protein VP39"/>
    <property type="match status" value="1"/>
</dbReference>
<comment type="similarity">
    <text evidence="1 7">Belongs to the class I-like SAM-binding methyltransferase superfamily. RsmB/NOP family.</text>
</comment>
<feature type="domain" description="SAM-dependent MTase RsmB/NOP-type" evidence="9">
    <location>
        <begin position="17"/>
        <end position="296"/>
    </location>
</feature>
<dbReference type="GO" id="GO:0008173">
    <property type="term" value="F:RNA methyltransferase activity"/>
    <property type="evidence" value="ECO:0007669"/>
    <property type="project" value="InterPro"/>
</dbReference>
<dbReference type="Gene3D" id="3.30.70.1170">
    <property type="entry name" value="Sun protein, domain 3"/>
    <property type="match status" value="1"/>
</dbReference>
<dbReference type="AlphaFoldDB" id="A0A1D3TNQ3"/>
<dbReference type="InterPro" id="IPR001678">
    <property type="entry name" value="MeTrfase_RsmB-F_NOP2_dom"/>
</dbReference>
<dbReference type="Pfam" id="PF01189">
    <property type="entry name" value="Methyltr_RsmB-F"/>
    <property type="match status" value="1"/>
</dbReference>
<dbReference type="PRINTS" id="PR02008">
    <property type="entry name" value="RCMTFAMILY"/>
</dbReference>
<evidence type="ECO:0000256" key="6">
    <source>
        <dbReference type="ARBA" id="ARBA00022884"/>
    </source>
</evidence>
<evidence type="ECO:0000256" key="1">
    <source>
        <dbReference type="ARBA" id="ARBA00007494"/>
    </source>
</evidence>
<dbReference type="InterPro" id="IPR031340">
    <property type="entry name" value="RsmF_methylt_CI"/>
</dbReference>
<dbReference type="STRING" id="1619234.SAMN05421730_1001201"/>
<keyword evidence="3 7" id="KW-0489">Methyltransferase</keyword>
<dbReference type="PANTHER" id="PTHR22807:SF30">
    <property type="entry name" value="28S RRNA (CYTOSINE(4447)-C(5))-METHYLTRANSFERASE-RELATED"/>
    <property type="match status" value="1"/>
</dbReference>
<accession>A0A1D3TNQ3</accession>
<evidence type="ECO:0000256" key="4">
    <source>
        <dbReference type="ARBA" id="ARBA00022679"/>
    </source>
</evidence>
<dbReference type="Proteomes" id="UP000199315">
    <property type="component" value="Unassembled WGS sequence"/>
</dbReference>
<dbReference type="InterPro" id="IPR029063">
    <property type="entry name" value="SAM-dependent_MTases_sf"/>
</dbReference>
<dbReference type="RefSeq" id="WP_091228817.1">
    <property type="nucleotide sequence ID" value="NZ_FMKA01000001.1"/>
</dbReference>
<sequence>MELPVQFAELMKNLLGNEYEDYLASYANPRLYGLRVNTNKISCEEFEKISPFHLKKIPWIPNGYYYGEEESPAKHPYYFAGLYYLQEPSAMTPASLLPIEEGDRVLDLCAAPGGKSTELGAKLKGTGVLVANDISVSRAKGLLKNIELFGISNSLIVSETPEKLEQYFTGYFDKILIDAPCSGEGMFRKDPAMIKSWIEKGPEFYAEIQKGIILSAARMLKPGGMMLFSTCTFSPVENEGTIAYLLENCSGFSIMELPQYEGFSHGLGGGEFEKCVRIWPHKAQGEGHFIALLKKAEDDGVTASHIRENRDDKVLYTETKPAKNKKDRPDKNQKKRGRSVSVEEDPDSGLRELENFIADAGINREGRILKVHEGNAYLVPEGTEGIRGFRFLRTGLFLGELKKNRFEPSQALAMSFMKEGYPNTVNLPVSDQRVIRYLKGETIELEDITDQKASGWRLVCVDGYPLGWGKLTSCSLKNKYYPGWRWQI</sequence>
<dbReference type="OrthoDB" id="9810297at2"/>
<feature type="binding site" evidence="7">
    <location>
        <begin position="109"/>
        <end position="115"/>
    </location>
    <ligand>
        <name>S-adenosyl-L-methionine</name>
        <dbReference type="ChEBI" id="CHEBI:59789"/>
    </ligand>
</feature>
<protein>
    <submittedName>
        <fullName evidence="10">NOL1/NOP2/sun family putative RNA methylase</fullName>
    </submittedName>
</protein>
<keyword evidence="11" id="KW-1185">Reference proteome</keyword>
<feature type="binding site" evidence="7">
    <location>
        <position position="178"/>
    </location>
    <ligand>
        <name>S-adenosyl-L-methionine</name>
        <dbReference type="ChEBI" id="CHEBI:59789"/>
    </ligand>
</feature>
<organism evidence="10 11">
    <name type="scientific">Anaerobium acetethylicum</name>
    <dbReference type="NCBI Taxonomy" id="1619234"/>
    <lineage>
        <taxon>Bacteria</taxon>
        <taxon>Bacillati</taxon>
        <taxon>Bacillota</taxon>
        <taxon>Clostridia</taxon>
        <taxon>Lachnospirales</taxon>
        <taxon>Lachnospiraceae</taxon>
        <taxon>Anaerobium</taxon>
    </lineage>
</organism>
<dbReference type="PANTHER" id="PTHR22807">
    <property type="entry name" value="NOP2 YEAST -RELATED NOL1/NOP2/FMU SUN DOMAIN-CONTAINING"/>
    <property type="match status" value="1"/>
</dbReference>
<dbReference type="SUPFAM" id="SSF53335">
    <property type="entry name" value="S-adenosyl-L-methionine-dependent methyltransferases"/>
    <property type="match status" value="1"/>
</dbReference>